<protein>
    <submittedName>
        <fullName evidence="1">Tax1 (Human T-cell leukemia virus type I) binding protein 1a</fullName>
    </submittedName>
</protein>
<feature type="non-terminal residue" evidence="1">
    <location>
        <position position="88"/>
    </location>
</feature>
<accession>A0A1A8G4Z9</accession>
<reference evidence="1" key="2">
    <citation type="submission" date="2016-06" db="EMBL/GenBank/DDBJ databases">
        <title>The genome of a short-lived fish provides insights into sex chromosome evolution and the genetic control of aging.</title>
        <authorList>
            <person name="Reichwald K."/>
            <person name="Felder M."/>
            <person name="Petzold A."/>
            <person name="Koch P."/>
            <person name="Groth M."/>
            <person name="Platzer M."/>
        </authorList>
    </citation>
    <scope>NUCLEOTIDE SEQUENCE</scope>
    <source>
        <tissue evidence="1">Brain</tissue>
    </source>
</reference>
<reference evidence="1" key="1">
    <citation type="submission" date="2016-05" db="EMBL/GenBank/DDBJ databases">
        <authorList>
            <person name="Lavstsen T."/>
            <person name="Jespersen J.S."/>
        </authorList>
    </citation>
    <scope>NUCLEOTIDE SEQUENCE</scope>
    <source>
        <tissue evidence="1">Brain</tissue>
    </source>
</reference>
<sequence length="88" mass="9912">KFTSLEHKQYRARPCLQLEPGERAFLTGWWRAATRAAAGLAGSHSSSTRRRRMIITIPAVMTFPAVGWPYTHVRTHTHAHTPAHTPVI</sequence>
<gene>
    <name evidence="1" type="primary">TAX1BP1A</name>
</gene>
<dbReference type="AlphaFoldDB" id="A0A1A8G4Z9"/>
<feature type="non-terminal residue" evidence="1">
    <location>
        <position position="1"/>
    </location>
</feature>
<name>A0A1A8G4Z9_9TELE</name>
<dbReference type="EMBL" id="HAEB01019594">
    <property type="protein sequence ID" value="SBQ66121.1"/>
    <property type="molecule type" value="Transcribed_RNA"/>
</dbReference>
<proteinExistence type="predicted"/>
<organism evidence="1">
    <name type="scientific">Nothobranchius korthausae</name>
    <dbReference type="NCBI Taxonomy" id="1143690"/>
    <lineage>
        <taxon>Eukaryota</taxon>
        <taxon>Metazoa</taxon>
        <taxon>Chordata</taxon>
        <taxon>Craniata</taxon>
        <taxon>Vertebrata</taxon>
        <taxon>Euteleostomi</taxon>
        <taxon>Actinopterygii</taxon>
        <taxon>Neopterygii</taxon>
        <taxon>Teleostei</taxon>
        <taxon>Neoteleostei</taxon>
        <taxon>Acanthomorphata</taxon>
        <taxon>Ovalentaria</taxon>
        <taxon>Atherinomorphae</taxon>
        <taxon>Cyprinodontiformes</taxon>
        <taxon>Nothobranchiidae</taxon>
        <taxon>Nothobranchius</taxon>
    </lineage>
</organism>
<evidence type="ECO:0000313" key="1">
    <source>
        <dbReference type="EMBL" id="SBQ66121.1"/>
    </source>
</evidence>